<dbReference type="Proteomes" id="UP001056120">
    <property type="component" value="Linkage Group LG22"/>
</dbReference>
<accession>A0ACB9BSD5</accession>
<organism evidence="1 2">
    <name type="scientific">Smallanthus sonchifolius</name>
    <dbReference type="NCBI Taxonomy" id="185202"/>
    <lineage>
        <taxon>Eukaryota</taxon>
        <taxon>Viridiplantae</taxon>
        <taxon>Streptophyta</taxon>
        <taxon>Embryophyta</taxon>
        <taxon>Tracheophyta</taxon>
        <taxon>Spermatophyta</taxon>
        <taxon>Magnoliopsida</taxon>
        <taxon>eudicotyledons</taxon>
        <taxon>Gunneridae</taxon>
        <taxon>Pentapetalae</taxon>
        <taxon>asterids</taxon>
        <taxon>campanulids</taxon>
        <taxon>Asterales</taxon>
        <taxon>Asteraceae</taxon>
        <taxon>Asteroideae</taxon>
        <taxon>Heliantheae alliance</taxon>
        <taxon>Millerieae</taxon>
        <taxon>Smallanthus</taxon>
    </lineage>
</organism>
<evidence type="ECO:0000313" key="1">
    <source>
        <dbReference type="EMBL" id="KAI3724904.1"/>
    </source>
</evidence>
<evidence type="ECO:0000313" key="2">
    <source>
        <dbReference type="Proteomes" id="UP001056120"/>
    </source>
</evidence>
<keyword evidence="2" id="KW-1185">Reference proteome</keyword>
<dbReference type="EMBL" id="CM042039">
    <property type="protein sequence ID" value="KAI3724904.1"/>
    <property type="molecule type" value="Genomic_DNA"/>
</dbReference>
<protein>
    <submittedName>
        <fullName evidence="1">Uncharacterized protein</fullName>
    </submittedName>
</protein>
<name>A0ACB9BSD5_9ASTR</name>
<reference evidence="1 2" key="2">
    <citation type="journal article" date="2022" name="Mol. Ecol. Resour.">
        <title>The genomes of chicory, endive, great burdock and yacon provide insights into Asteraceae paleo-polyploidization history and plant inulin production.</title>
        <authorList>
            <person name="Fan W."/>
            <person name="Wang S."/>
            <person name="Wang H."/>
            <person name="Wang A."/>
            <person name="Jiang F."/>
            <person name="Liu H."/>
            <person name="Zhao H."/>
            <person name="Xu D."/>
            <person name="Zhang Y."/>
        </authorList>
    </citation>
    <scope>NUCLEOTIDE SEQUENCE [LARGE SCALE GENOMIC DNA]</scope>
    <source>
        <strain evidence="2">cv. Yunnan</strain>
        <tissue evidence="1">Leaves</tissue>
    </source>
</reference>
<reference evidence="2" key="1">
    <citation type="journal article" date="2022" name="Mol. Ecol. Resour.">
        <title>The genomes of chicory, endive, great burdock and yacon provide insights into Asteraceae palaeo-polyploidization history and plant inulin production.</title>
        <authorList>
            <person name="Fan W."/>
            <person name="Wang S."/>
            <person name="Wang H."/>
            <person name="Wang A."/>
            <person name="Jiang F."/>
            <person name="Liu H."/>
            <person name="Zhao H."/>
            <person name="Xu D."/>
            <person name="Zhang Y."/>
        </authorList>
    </citation>
    <scope>NUCLEOTIDE SEQUENCE [LARGE SCALE GENOMIC DNA]</scope>
    <source>
        <strain evidence="2">cv. Yunnan</strain>
    </source>
</reference>
<comment type="caution">
    <text evidence="1">The sequence shown here is derived from an EMBL/GenBank/DDBJ whole genome shotgun (WGS) entry which is preliminary data.</text>
</comment>
<sequence>MEMGRDTPQAAAGPVLALPSFPATAWGFKPLPSCPFECLSGVIHPPSSLGDLNPSRVNPLQIQIKRVPERCWKIHIDLQICYVIPTKKSSVLSLSTQMAAYLIPVQPPLIVRASASTSSTAGSQKSDPQRKSWWTPLFGWSSEPDYIDSKNTDKITANNTTSSVKSGARSESDLDQKPVRSRVSPANFTDEKARKLRMLTMETESFHDAMYHSAIASRLASDFSDRLDR</sequence>
<gene>
    <name evidence="1" type="ORF">L1987_64672</name>
</gene>
<proteinExistence type="predicted"/>